<dbReference type="SMART" id="SM00382">
    <property type="entry name" value="AAA"/>
    <property type="match status" value="1"/>
</dbReference>
<dbReference type="NCBIfam" id="TIGR01189">
    <property type="entry name" value="ccmA"/>
    <property type="match status" value="1"/>
</dbReference>
<evidence type="ECO:0000256" key="1">
    <source>
        <dbReference type="ARBA" id="ARBA00022448"/>
    </source>
</evidence>
<name>A0A8X8IC65_CALTT</name>
<dbReference type="RefSeq" id="WP_222823145.1">
    <property type="nucleotide sequence ID" value="NZ_CP082237.1"/>
</dbReference>
<dbReference type="SUPFAM" id="SSF52540">
    <property type="entry name" value="P-loop containing nucleoside triphosphate hydrolases"/>
    <property type="match status" value="1"/>
</dbReference>
<keyword evidence="3" id="KW-0201">Cytochrome c-type biogenesis</keyword>
<dbReference type="Proteomes" id="UP000825179">
    <property type="component" value="Chromosome"/>
</dbReference>
<dbReference type="KEGG" id="cthu:HUR95_07345"/>
<accession>A0A8X8IC65</accession>
<dbReference type="GO" id="GO:0017004">
    <property type="term" value="P:cytochrome complex assembly"/>
    <property type="evidence" value="ECO:0007669"/>
    <property type="project" value="UniProtKB-KW"/>
</dbReference>
<dbReference type="Pfam" id="PF00005">
    <property type="entry name" value="ABC_tran"/>
    <property type="match status" value="1"/>
</dbReference>
<evidence type="ECO:0000256" key="3">
    <source>
        <dbReference type="ARBA" id="ARBA00022748"/>
    </source>
</evidence>
<dbReference type="InterPro" id="IPR005895">
    <property type="entry name" value="ABC_transptr_haem_export_CcmA"/>
</dbReference>
<keyword evidence="1" id="KW-0813">Transport</keyword>
<dbReference type="CDD" id="cd03230">
    <property type="entry name" value="ABC_DR_subfamily_A"/>
    <property type="match status" value="1"/>
</dbReference>
<dbReference type="PANTHER" id="PTHR42939:SF1">
    <property type="entry name" value="ABC TRANSPORTER ATP-BINDING PROTEIN ALBC-RELATED"/>
    <property type="match status" value="1"/>
</dbReference>
<dbReference type="GO" id="GO:0022857">
    <property type="term" value="F:transmembrane transporter activity"/>
    <property type="evidence" value="ECO:0007669"/>
    <property type="project" value="InterPro"/>
</dbReference>
<dbReference type="InterPro" id="IPR027417">
    <property type="entry name" value="P-loop_NTPase"/>
</dbReference>
<keyword evidence="7" id="KW-1185">Reference proteome</keyword>
<evidence type="ECO:0000259" key="5">
    <source>
        <dbReference type="PROSITE" id="PS50893"/>
    </source>
</evidence>
<evidence type="ECO:0000313" key="7">
    <source>
        <dbReference type="Proteomes" id="UP000825179"/>
    </source>
</evidence>
<dbReference type="PROSITE" id="PS50893">
    <property type="entry name" value="ABC_TRANSPORTER_2"/>
    <property type="match status" value="1"/>
</dbReference>
<proteinExistence type="predicted"/>
<dbReference type="GO" id="GO:0005524">
    <property type="term" value="F:ATP binding"/>
    <property type="evidence" value="ECO:0007669"/>
    <property type="project" value="UniProtKB-KW"/>
</dbReference>
<dbReference type="PANTHER" id="PTHR42939">
    <property type="entry name" value="ABC TRANSPORTER ATP-BINDING PROTEIN ALBC-RELATED"/>
    <property type="match status" value="1"/>
</dbReference>
<organism evidence="6 7">
    <name type="scientific">Caldalkalibacillus thermarum (strain TA2.A1)</name>
    <dbReference type="NCBI Taxonomy" id="986075"/>
    <lineage>
        <taxon>Bacteria</taxon>
        <taxon>Bacillati</taxon>
        <taxon>Bacillota</taxon>
        <taxon>Bacilli</taxon>
        <taxon>Bacillales</taxon>
        <taxon>Bacillaceae</taxon>
        <taxon>Caldalkalibacillus</taxon>
    </lineage>
</organism>
<dbReference type="AlphaFoldDB" id="A0A8X8IC65"/>
<evidence type="ECO:0000256" key="2">
    <source>
        <dbReference type="ARBA" id="ARBA00022741"/>
    </source>
</evidence>
<evidence type="ECO:0000256" key="4">
    <source>
        <dbReference type="ARBA" id="ARBA00022840"/>
    </source>
</evidence>
<dbReference type="EMBL" id="CP082237">
    <property type="protein sequence ID" value="QZT35036.1"/>
    <property type="molecule type" value="Genomic_DNA"/>
</dbReference>
<feature type="domain" description="ABC transporter" evidence="5">
    <location>
        <begin position="2"/>
        <end position="229"/>
    </location>
</feature>
<dbReference type="InterPro" id="IPR051782">
    <property type="entry name" value="ABC_Transporter_VariousFunc"/>
</dbReference>
<sequence length="245" mass="27704">MVTIKQVFVQADYRYILKNINLSISQGELIGIMGPNGAGKTTLLKVIMGLVKPSEGKIEWQWSSGKEPGILSRHIGAVLDESFLYNDLTVLENLDFYADLYQITNKVQRVNKLLYQFQMTHRKHDRVSSLSKGLKKRVALMRGMLHQPVLWLLDEPFDGLDQLSIRLLAKHMRDHIYSGGTVIFISHIMSYVSDLATRVLLLENGELKADCAIPAEWERFTALYGKVNGEPGTMRRGISACHTSK</sequence>
<reference evidence="6 7" key="1">
    <citation type="journal article" date="2020" name="Extremophiles">
        <title>Genomic analysis of Caldalkalibacillus thermarum TA2.A1 reveals aerobic alkaliphilic metabolism and evolutionary hallmarks linking alkaliphilic bacteria and plant life.</title>
        <authorList>
            <person name="de Jong S.I."/>
            <person name="van den Broek M.A."/>
            <person name="Merkel A.Y."/>
            <person name="de la Torre Cortes P."/>
            <person name="Kalamorz F."/>
            <person name="Cook G.M."/>
            <person name="van Loosdrecht M.C.M."/>
            <person name="McMillan D.G.G."/>
        </authorList>
    </citation>
    <scope>NUCLEOTIDE SEQUENCE [LARGE SCALE GENOMIC DNA]</scope>
    <source>
        <strain evidence="6 7">TA2.A1</strain>
    </source>
</reference>
<dbReference type="GO" id="GO:0016887">
    <property type="term" value="F:ATP hydrolysis activity"/>
    <property type="evidence" value="ECO:0007669"/>
    <property type="project" value="InterPro"/>
</dbReference>
<keyword evidence="2" id="KW-0547">Nucleotide-binding</keyword>
<dbReference type="Gene3D" id="3.40.50.300">
    <property type="entry name" value="P-loop containing nucleotide triphosphate hydrolases"/>
    <property type="match status" value="1"/>
</dbReference>
<dbReference type="InterPro" id="IPR003439">
    <property type="entry name" value="ABC_transporter-like_ATP-bd"/>
</dbReference>
<dbReference type="InterPro" id="IPR003593">
    <property type="entry name" value="AAA+_ATPase"/>
</dbReference>
<gene>
    <name evidence="6" type="primary">ccmA</name>
    <name evidence="6" type="ORF">HUR95_07345</name>
</gene>
<keyword evidence="4 6" id="KW-0067">ATP-binding</keyword>
<evidence type="ECO:0000313" key="6">
    <source>
        <dbReference type="EMBL" id="QZT35036.1"/>
    </source>
</evidence>
<protein>
    <submittedName>
        <fullName evidence="6">Heme ABC exporter ATP-binding protein CcmA</fullName>
    </submittedName>
</protein>